<accession>B2A277</accession>
<sequence>MLKSKILTNVAILLKLVALLGVSTASLGLMHEPKTPSKFTN</sequence>
<reference evidence="1 2" key="2">
    <citation type="journal article" date="2011" name="J. Bacteriol.">
        <title>Complete genome sequence of the anaerobic, halophilic alkalithermophile Natranaerobius thermophilus JW/NM-WN-LF.</title>
        <authorList>
            <person name="Zhao B."/>
            <person name="Mesbah N.M."/>
            <person name="Dalin E."/>
            <person name="Goodwin L."/>
            <person name="Nolan M."/>
            <person name="Pitluck S."/>
            <person name="Chertkov O."/>
            <person name="Brettin T.S."/>
            <person name="Han J."/>
            <person name="Larimer F.W."/>
            <person name="Land M.L."/>
            <person name="Hauser L."/>
            <person name="Kyrpides N."/>
            <person name="Wiegel J."/>
        </authorList>
    </citation>
    <scope>NUCLEOTIDE SEQUENCE [LARGE SCALE GENOMIC DNA]</scope>
    <source>
        <strain evidence="2">ATCC BAA-1301 / DSM 18059 / JW/NM-WN-LF</strain>
    </source>
</reference>
<dbReference type="RefSeq" id="WP_012449025.1">
    <property type="nucleotide sequence ID" value="NC_010718.1"/>
</dbReference>
<dbReference type="NCBIfam" id="TIGR04223">
    <property type="entry name" value="quorum_AgrD"/>
    <property type="match status" value="1"/>
</dbReference>
<organism evidence="1 2">
    <name type="scientific">Natranaerobius thermophilus (strain ATCC BAA-1301 / DSM 18059 / JW/NM-WN-LF)</name>
    <dbReference type="NCBI Taxonomy" id="457570"/>
    <lineage>
        <taxon>Bacteria</taxon>
        <taxon>Bacillati</taxon>
        <taxon>Bacillota</taxon>
        <taxon>Clostridia</taxon>
        <taxon>Natranaerobiales</taxon>
        <taxon>Natranaerobiaceae</taxon>
        <taxon>Natranaerobius</taxon>
    </lineage>
</organism>
<evidence type="ECO:0000313" key="2">
    <source>
        <dbReference type="Proteomes" id="UP000001683"/>
    </source>
</evidence>
<proteinExistence type="predicted"/>
<dbReference type="EMBL" id="CP001034">
    <property type="protein sequence ID" value="ACB86185.1"/>
    <property type="molecule type" value="Genomic_DNA"/>
</dbReference>
<keyword evidence="2" id="KW-1185">Reference proteome</keyword>
<name>B2A277_NATTJ</name>
<dbReference type="InParanoid" id="B2A277"/>
<dbReference type="Proteomes" id="UP000001683">
    <property type="component" value="Chromosome"/>
</dbReference>
<dbReference type="AlphaFoldDB" id="B2A277"/>
<evidence type="ECO:0008006" key="3">
    <source>
        <dbReference type="Google" id="ProtNLM"/>
    </source>
</evidence>
<dbReference type="InterPro" id="IPR009229">
    <property type="entry name" value="AgrD"/>
</dbReference>
<dbReference type="HOGENOM" id="CLU_3273150_0_0_9"/>
<evidence type="ECO:0000313" key="1">
    <source>
        <dbReference type="EMBL" id="ACB86185.1"/>
    </source>
</evidence>
<protein>
    <recommendedName>
        <fullName evidence="3">Cyclic lactone autoinducer peptide</fullName>
    </recommendedName>
</protein>
<dbReference type="KEGG" id="nth:Nther_2630"/>
<gene>
    <name evidence="1" type="ordered locus">Nther_2630</name>
</gene>
<reference evidence="1 2" key="1">
    <citation type="submission" date="2008-04" db="EMBL/GenBank/DDBJ databases">
        <title>Complete sequence of chromosome of Natranaerobius thermophilus JW/NM-WN-LF.</title>
        <authorList>
            <consortium name="US DOE Joint Genome Institute"/>
            <person name="Copeland A."/>
            <person name="Lucas S."/>
            <person name="Lapidus A."/>
            <person name="Glavina del Rio T."/>
            <person name="Dalin E."/>
            <person name="Tice H."/>
            <person name="Bruce D."/>
            <person name="Goodwin L."/>
            <person name="Pitluck S."/>
            <person name="Chertkov O."/>
            <person name="Brettin T."/>
            <person name="Detter J.C."/>
            <person name="Han C."/>
            <person name="Kuske C.R."/>
            <person name="Schmutz J."/>
            <person name="Larimer F."/>
            <person name="Land M."/>
            <person name="Hauser L."/>
            <person name="Kyrpides N."/>
            <person name="Lykidis A."/>
            <person name="Mesbah N.M."/>
            <person name="Wiegel J."/>
        </authorList>
    </citation>
    <scope>NUCLEOTIDE SEQUENCE [LARGE SCALE GENOMIC DNA]</scope>
    <source>
        <strain evidence="2">ATCC BAA-1301 / DSM 18059 / JW/NM-WN-LF</strain>
    </source>
</reference>